<feature type="compositionally biased region" description="Basic and acidic residues" evidence="7">
    <location>
        <begin position="1288"/>
        <end position="1297"/>
    </location>
</feature>
<dbReference type="GO" id="GO:0034237">
    <property type="term" value="F:protein kinase A regulatory subunit binding"/>
    <property type="evidence" value="ECO:0007669"/>
    <property type="project" value="TreeGrafter"/>
</dbReference>
<feature type="compositionally biased region" description="Polar residues" evidence="7">
    <location>
        <begin position="1278"/>
        <end position="1287"/>
    </location>
</feature>
<comment type="function">
    <text evidence="5">Involved in regulation of actin and microtubule organization. Part of a WAVE complex that activates the Arp2/3 complex. Regulates trichome branch positioning and expansion.</text>
</comment>
<feature type="region of interest" description="Disordered" evidence="7">
    <location>
        <begin position="399"/>
        <end position="455"/>
    </location>
</feature>
<dbReference type="Gene3D" id="1.20.5.340">
    <property type="match status" value="1"/>
</dbReference>
<reference evidence="8" key="1">
    <citation type="submission" date="2023-03" db="EMBL/GenBank/DDBJ databases">
        <authorList>
            <person name="Julca I."/>
        </authorList>
    </citation>
    <scope>NUCLEOTIDE SEQUENCE</scope>
</reference>
<evidence type="ECO:0000256" key="5">
    <source>
        <dbReference type="ARBA" id="ARBA00055640"/>
    </source>
</evidence>
<comment type="similarity">
    <text evidence="2 6">Belongs to the SCAR/WAVE family.</text>
</comment>
<evidence type="ECO:0000256" key="1">
    <source>
        <dbReference type="ARBA" id="ARBA00004245"/>
    </source>
</evidence>
<evidence type="ECO:0000313" key="9">
    <source>
        <dbReference type="Proteomes" id="UP001161247"/>
    </source>
</evidence>
<dbReference type="GO" id="GO:2000601">
    <property type="term" value="P:positive regulation of Arp2/3 complex-mediated actin nucleation"/>
    <property type="evidence" value="ECO:0007669"/>
    <property type="project" value="TreeGrafter"/>
</dbReference>
<dbReference type="GO" id="GO:0005737">
    <property type="term" value="C:cytoplasm"/>
    <property type="evidence" value="ECO:0007669"/>
    <property type="project" value="UniProtKB-ARBA"/>
</dbReference>
<evidence type="ECO:0000256" key="3">
    <source>
        <dbReference type="ARBA" id="ARBA00022490"/>
    </source>
</evidence>
<comment type="subcellular location">
    <subcellularLocation>
        <location evidence="1 6">Cytoplasm</location>
        <location evidence="1 6">Cytoskeleton</location>
    </subcellularLocation>
</comment>
<feature type="region of interest" description="Disordered" evidence="7">
    <location>
        <begin position="1370"/>
        <end position="1396"/>
    </location>
</feature>
<keyword evidence="3 6" id="KW-0963">Cytoplasm</keyword>
<dbReference type="GO" id="GO:0003779">
    <property type="term" value="F:actin binding"/>
    <property type="evidence" value="ECO:0007669"/>
    <property type="project" value="UniProtKB-UniRule"/>
</dbReference>
<evidence type="ECO:0000256" key="7">
    <source>
        <dbReference type="SAM" id="MobiDB-lite"/>
    </source>
</evidence>
<sequence length="1516" mass="165733">MPLCRYQIRNEYSLADPELYRAADKDDPEALLEGIAMAGLVGVLRQLGDLAEFAAEIFHDLHEQVMATASRGHSLMVRVQQLEAEFPTIEKAFLSQTNHSSFYYNYGTDWHPNLHMDQNVITQGDLPRFVMDSYEECRGPPRLFLLDKFDVAGAGACLKRYTDPSFFKLETSYPDTVRDKKIRKAKRKGPRWKNGETPEPLSTSHAKLHQLFLQERIENGTLNSAGRVKLKRRLNGFPFDTKSGKSYMEKFLKPPSPDHNEVHVIPEDLSPPSLPPNSNYESACEVVEISVITPLKEPKQFTRSPILSPAREETTLELAGDELNEVSSSGEGSVDMSKPKLGCQAYETSSTSHVVSRENDIQVDGGSKTEDSIDENQSDDVASEIDNFVDALATMESDIETDSELRSKTDLRSVSSRGQASNVDDANDVLDQAHSAESVSTGNSTSSDDGSSSSKKELCSFSYSDAYSTSAENIHFDCEVSSNVMTSKIHEGEPSLIRKSVDAERDVAAPLKDTAYDGSSILPKEVPEIGFELDVPVESSTPNGSVLHENAEAVMKDTASVSSDIDDMEVPSAADVCNQKGDSLPAKSAEILDDYENVDATKIHDKGLRSPLSTPSASRYDLTWQVQSETNFLNESDDEDAYQDKNAVGSDADENFSSSNAEIEPLDQLLDGEKPFSATNRSDPLLYNGDQVSPENLPLNDFGVEEPNYDPNISVGVSDIVEAFTEKNVTDNLFQIPSEDEHLESVGGLQNSDLQLSEEHLSSPINEELEMDSSGIEVDERISEVDNSIPAADAPVSSELVGSRNLVMEAYVQPIDLVGGQTLQLTDVCCDDPLSVGDGETVNEEAASCLGVIESNGTSSLAEVHDHLKDHDESATATATISDLDHENDGFPFDALKKLEVASISSFREEHSGLEVDTSISNKPGNSSGFNDVDDLRTVVTDNIGLQICEKDGPLVSESESGLDIDEMPPTQKFTLASKDNFLDAVIDDNIGSQISDDDGGHLVMGAENGLNIGETPTTQKLSGNVSNFQDTVDGDCLGSQVCDDGRHLVSGGENELNTVEMPTSPSVEPYENDPDNVEEDIDLQLNSMDSNLHCKSDDDLALSTGLQQAVFSDLDYNLRTFDTSENTSSCQSSASEQLSLGNKKIDSTEHYSGPPNPASLPFPVLPDPGQIYLEEMPPLPPLPPVQWRMGKFQNSSQARESIMGLTHANIAFPPPPLSSIVNGETYNLNPFLPPVTLSNEKSTPLPEQSVDCSSSSFCPSEVEPGEQKKDILPQEGYQVTETLSQSHRSESEKRGAELNPSMDSIDQTYVTDGAHLPSSSHEELIKPPNQMVQEASPSNVELAAHSVENMVTCDTSEISVKVTNENVIPTSEEHLSPPSAEDGITNSNRTLKLPRPRNPLIDAVVALDKSKLRKVPERIKPQVEKEDERDSLLQLRKVPERIKPQVQKDDERDSWLEQIRTKSFNLKPAVITRPSIHQGPNTNLRVAAILEKAKTIRQAFAGSDEDDDDDSWSDS</sequence>
<feature type="region of interest" description="Disordered" evidence="7">
    <location>
        <begin position="632"/>
        <end position="658"/>
    </location>
</feature>
<feature type="compositionally biased region" description="Acidic residues" evidence="7">
    <location>
        <begin position="372"/>
        <end position="381"/>
    </location>
</feature>
<evidence type="ECO:0000313" key="8">
    <source>
        <dbReference type="EMBL" id="CAI9097205.1"/>
    </source>
</evidence>
<organism evidence="8 9">
    <name type="scientific">Oldenlandia corymbosa var. corymbosa</name>
    <dbReference type="NCBI Taxonomy" id="529605"/>
    <lineage>
        <taxon>Eukaryota</taxon>
        <taxon>Viridiplantae</taxon>
        <taxon>Streptophyta</taxon>
        <taxon>Embryophyta</taxon>
        <taxon>Tracheophyta</taxon>
        <taxon>Spermatophyta</taxon>
        <taxon>Magnoliopsida</taxon>
        <taxon>eudicotyledons</taxon>
        <taxon>Gunneridae</taxon>
        <taxon>Pentapetalae</taxon>
        <taxon>asterids</taxon>
        <taxon>lamiids</taxon>
        <taxon>Gentianales</taxon>
        <taxon>Rubiaceae</taxon>
        <taxon>Rubioideae</taxon>
        <taxon>Spermacoceae</taxon>
        <taxon>Hedyotis-Oldenlandia complex</taxon>
        <taxon>Oldenlandia</taxon>
    </lineage>
</organism>
<dbReference type="PANTHER" id="PTHR12902:SF1">
    <property type="entry name" value="WISKOTT-ALDRICH SYNDROME PROTEIN FAMILY MEMBER"/>
    <property type="match status" value="1"/>
</dbReference>
<protein>
    <recommendedName>
        <fullName evidence="6">Protein SCAR</fullName>
    </recommendedName>
    <alternativeName>
        <fullName evidence="6">Protein WAVE</fullName>
    </alternativeName>
</protein>
<gene>
    <name evidence="8" type="ORF">OLC1_LOCUS7761</name>
</gene>
<dbReference type="GO" id="GO:0071933">
    <property type="term" value="F:Arp2/3 complex binding"/>
    <property type="evidence" value="ECO:0007669"/>
    <property type="project" value="TreeGrafter"/>
</dbReference>
<proteinExistence type="inferred from homology"/>
<dbReference type="PANTHER" id="PTHR12902">
    <property type="entry name" value="WASP-1"/>
    <property type="match status" value="1"/>
</dbReference>
<dbReference type="GO" id="GO:0005856">
    <property type="term" value="C:cytoskeleton"/>
    <property type="evidence" value="ECO:0007669"/>
    <property type="project" value="UniProtKB-SubCell"/>
</dbReference>
<feature type="compositionally biased region" description="Basic residues" evidence="7">
    <location>
        <begin position="182"/>
        <end position="191"/>
    </location>
</feature>
<feature type="compositionally biased region" description="Low complexity" evidence="7">
    <location>
        <begin position="438"/>
        <end position="455"/>
    </location>
</feature>
<feature type="compositionally biased region" description="Polar residues" evidence="7">
    <location>
        <begin position="412"/>
        <end position="424"/>
    </location>
</feature>
<dbReference type="Gene3D" id="6.10.280.150">
    <property type="match status" value="2"/>
</dbReference>
<dbReference type="GO" id="GO:0030036">
    <property type="term" value="P:actin cytoskeleton organization"/>
    <property type="evidence" value="ECO:0007669"/>
    <property type="project" value="UniProtKB-UniRule"/>
</dbReference>
<feature type="region of interest" description="Disordered" evidence="7">
    <location>
        <begin position="1240"/>
        <end position="1304"/>
    </location>
</feature>
<keyword evidence="9" id="KW-1185">Reference proteome</keyword>
<dbReference type="FunFam" id="1.20.5.340:FF:000045">
    <property type="entry name" value="SCAR family protein"/>
    <property type="match status" value="1"/>
</dbReference>
<name>A0AAV1CPC1_OLDCO</name>
<dbReference type="Proteomes" id="UP001161247">
    <property type="component" value="Chromosome 3"/>
</dbReference>
<feature type="compositionally biased region" description="Low complexity" evidence="7">
    <location>
        <begin position="1250"/>
        <end position="1263"/>
    </location>
</feature>
<evidence type="ECO:0000256" key="6">
    <source>
        <dbReference type="RuleBase" id="RU367034"/>
    </source>
</evidence>
<dbReference type="EMBL" id="OX459120">
    <property type="protein sequence ID" value="CAI9097205.1"/>
    <property type="molecule type" value="Genomic_DNA"/>
</dbReference>
<evidence type="ECO:0000256" key="4">
    <source>
        <dbReference type="ARBA" id="ARBA00023212"/>
    </source>
</evidence>
<feature type="region of interest" description="Disordered" evidence="7">
    <location>
        <begin position="325"/>
        <end position="381"/>
    </location>
</feature>
<feature type="region of interest" description="Disordered" evidence="7">
    <location>
        <begin position="182"/>
        <end position="203"/>
    </location>
</feature>
<accession>A0AAV1CPC1</accession>
<keyword evidence="4 6" id="KW-0206">Cytoskeleton</keyword>
<dbReference type="InterPro" id="IPR028288">
    <property type="entry name" value="SCAR/WAVE_fam"/>
</dbReference>
<evidence type="ECO:0000256" key="2">
    <source>
        <dbReference type="ARBA" id="ARBA00006993"/>
    </source>
</evidence>
<keyword evidence="6" id="KW-0009">Actin-binding</keyword>